<reference evidence="2" key="2">
    <citation type="submission" date="2023-02" db="EMBL/GenBank/DDBJ databases">
        <authorList>
            <consortium name="DOE Joint Genome Institute"/>
            <person name="Mondo S.J."/>
            <person name="Chang Y."/>
            <person name="Wang Y."/>
            <person name="Ahrendt S."/>
            <person name="Andreopoulos W."/>
            <person name="Barry K."/>
            <person name="Beard J."/>
            <person name="Benny G.L."/>
            <person name="Blankenship S."/>
            <person name="Bonito G."/>
            <person name="Cuomo C."/>
            <person name="Desiro A."/>
            <person name="Gervers K.A."/>
            <person name="Hundley H."/>
            <person name="Kuo A."/>
            <person name="LaButti K."/>
            <person name="Lang B.F."/>
            <person name="Lipzen A."/>
            <person name="O'Donnell K."/>
            <person name="Pangilinan J."/>
            <person name="Reynolds N."/>
            <person name="Sandor L."/>
            <person name="Smith M.W."/>
            <person name="Tsang A."/>
            <person name="Grigoriev I.V."/>
            <person name="Stajich J.E."/>
            <person name="Spatafora J.W."/>
        </authorList>
    </citation>
    <scope>NUCLEOTIDE SEQUENCE</scope>
    <source>
        <strain evidence="2">RSA 2281</strain>
    </source>
</reference>
<dbReference type="Proteomes" id="UP001209540">
    <property type="component" value="Unassembled WGS sequence"/>
</dbReference>
<evidence type="ECO:0000313" key="2">
    <source>
        <dbReference type="EMBL" id="KAI9247996.1"/>
    </source>
</evidence>
<protein>
    <submittedName>
        <fullName evidence="2">Uncharacterized protein</fullName>
    </submittedName>
</protein>
<name>A0AAD5K2C9_9FUNG</name>
<comment type="caution">
    <text evidence="2">The sequence shown here is derived from an EMBL/GenBank/DDBJ whole genome shotgun (WGS) entry which is preliminary data.</text>
</comment>
<proteinExistence type="predicted"/>
<accession>A0AAD5K2C9</accession>
<gene>
    <name evidence="2" type="ORF">BDA99DRAFT_542723</name>
</gene>
<organism evidence="2 3">
    <name type="scientific">Phascolomyces articulosus</name>
    <dbReference type="NCBI Taxonomy" id="60185"/>
    <lineage>
        <taxon>Eukaryota</taxon>
        <taxon>Fungi</taxon>
        <taxon>Fungi incertae sedis</taxon>
        <taxon>Mucoromycota</taxon>
        <taxon>Mucoromycotina</taxon>
        <taxon>Mucoromycetes</taxon>
        <taxon>Mucorales</taxon>
        <taxon>Lichtheimiaceae</taxon>
        <taxon>Phascolomyces</taxon>
    </lineage>
</organism>
<keyword evidence="3" id="KW-1185">Reference proteome</keyword>
<reference evidence="2" key="1">
    <citation type="journal article" date="2022" name="IScience">
        <title>Evolution of zygomycete secretomes and the origins of terrestrial fungal ecologies.</title>
        <authorList>
            <person name="Chang Y."/>
            <person name="Wang Y."/>
            <person name="Mondo S."/>
            <person name="Ahrendt S."/>
            <person name="Andreopoulos W."/>
            <person name="Barry K."/>
            <person name="Beard J."/>
            <person name="Benny G.L."/>
            <person name="Blankenship S."/>
            <person name="Bonito G."/>
            <person name="Cuomo C."/>
            <person name="Desiro A."/>
            <person name="Gervers K.A."/>
            <person name="Hundley H."/>
            <person name="Kuo A."/>
            <person name="LaButti K."/>
            <person name="Lang B.F."/>
            <person name="Lipzen A."/>
            <person name="O'Donnell K."/>
            <person name="Pangilinan J."/>
            <person name="Reynolds N."/>
            <person name="Sandor L."/>
            <person name="Smith M.E."/>
            <person name="Tsang A."/>
            <person name="Grigoriev I.V."/>
            <person name="Stajich J.E."/>
            <person name="Spatafora J.W."/>
        </authorList>
    </citation>
    <scope>NUCLEOTIDE SEQUENCE</scope>
    <source>
        <strain evidence="2">RSA 2281</strain>
    </source>
</reference>
<sequence length="242" mass="27437">MYEVSRLSFAVSQGTLWENITEVFNHCYSIENIKQCYEYIPQSSIDKHEYCKPDVRNMIFVNGSVMNPSLRVRVCRTSIYIENHVQDIVRYDSVGIGLMNESELSALDHSSDPGINQELERIKDATHEPISSQTPPRSQSRTDNIQFDDYDKVSPQNQVQTTNLILTITAIFMKAGIPKKKKEGVVFILKKTVTIEISNGSFITCLGNLKKPGIKVLSENPAEFHEIFATAVNPILAFYQKI</sequence>
<evidence type="ECO:0000256" key="1">
    <source>
        <dbReference type="SAM" id="MobiDB-lite"/>
    </source>
</evidence>
<feature type="compositionally biased region" description="Polar residues" evidence="1">
    <location>
        <begin position="129"/>
        <end position="143"/>
    </location>
</feature>
<evidence type="ECO:0000313" key="3">
    <source>
        <dbReference type="Proteomes" id="UP001209540"/>
    </source>
</evidence>
<feature type="region of interest" description="Disordered" evidence="1">
    <location>
        <begin position="122"/>
        <end position="143"/>
    </location>
</feature>
<dbReference type="AlphaFoldDB" id="A0AAD5K2C9"/>
<dbReference type="EMBL" id="JAIXMP010000040">
    <property type="protein sequence ID" value="KAI9247996.1"/>
    <property type="molecule type" value="Genomic_DNA"/>
</dbReference>